<proteinExistence type="predicted"/>
<reference evidence="1" key="1">
    <citation type="submission" date="2015-12" db="EMBL/GenBank/DDBJ databases">
        <title>Update maize B73 reference genome by single molecule sequencing technologies.</title>
        <authorList>
            <consortium name="Maize Genome Sequencing Project"/>
            <person name="Ware D."/>
        </authorList>
    </citation>
    <scope>NUCLEOTIDE SEQUENCE [LARGE SCALE GENOMIC DNA]</scope>
    <source>
        <tissue evidence="1">Seedling</tissue>
    </source>
</reference>
<organism evidence="1">
    <name type="scientific">Zea mays</name>
    <name type="common">Maize</name>
    <dbReference type="NCBI Taxonomy" id="4577"/>
    <lineage>
        <taxon>Eukaryota</taxon>
        <taxon>Viridiplantae</taxon>
        <taxon>Streptophyta</taxon>
        <taxon>Embryophyta</taxon>
        <taxon>Tracheophyta</taxon>
        <taxon>Spermatophyta</taxon>
        <taxon>Magnoliopsida</taxon>
        <taxon>Liliopsida</taxon>
        <taxon>Poales</taxon>
        <taxon>Poaceae</taxon>
        <taxon>PACMAD clade</taxon>
        <taxon>Panicoideae</taxon>
        <taxon>Andropogonodae</taxon>
        <taxon>Andropogoneae</taxon>
        <taxon>Tripsacinae</taxon>
        <taxon>Zea</taxon>
    </lineage>
</organism>
<dbReference type="AlphaFoldDB" id="A0A1D6EBY6"/>
<sequence>MLEISLANTSLERSIGCCFDIHAGVCFLMVESYCLTASTTGRWWQPGHSSLWLYPLYSYASMIHCIARYNSITIQAYNTRYSYNAEPEPCE</sequence>
<protein>
    <submittedName>
        <fullName evidence="1">Uncharacterized protein</fullName>
    </submittedName>
</protein>
<gene>
    <name evidence="1" type="ORF">ZEAMMB73_Zm00001d003855</name>
</gene>
<dbReference type="EMBL" id="CM007648">
    <property type="protein sequence ID" value="ONM17838.1"/>
    <property type="molecule type" value="Genomic_DNA"/>
</dbReference>
<accession>A0A1D6EBY6</accession>
<evidence type="ECO:0000313" key="1">
    <source>
        <dbReference type="EMBL" id="ONM17838.1"/>
    </source>
</evidence>
<name>A0A1D6EBY6_MAIZE</name>